<dbReference type="EMBL" id="JBHSFY010000025">
    <property type="protein sequence ID" value="MFC4480251.1"/>
    <property type="molecule type" value="Genomic_DNA"/>
</dbReference>
<reference evidence="3" key="1">
    <citation type="journal article" date="2019" name="Int. J. Syst. Evol. Microbiol.">
        <title>The Global Catalogue of Microorganisms (GCM) 10K type strain sequencing project: providing services to taxonomists for standard genome sequencing and annotation.</title>
        <authorList>
            <consortium name="The Broad Institute Genomics Platform"/>
            <consortium name="The Broad Institute Genome Sequencing Center for Infectious Disease"/>
            <person name="Wu L."/>
            <person name="Ma J."/>
        </authorList>
    </citation>
    <scope>NUCLEOTIDE SEQUENCE [LARGE SCALE GENOMIC DNA]</scope>
    <source>
        <strain evidence="3">NBRC 103627</strain>
    </source>
</reference>
<keyword evidence="1" id="KW-0812">Transmembrane</keyword>
<protein>
    <submittedName>
        <fullName evidence="2">DUF805 domain-containing protein</fullName>
    </submittedName>
</protein>
<proteinExistence type="predicted"/>
<evidence type="ECO:0000256" key="1">
    <source>
        <dbReference type="SAM" id="Phobius"/>
    </source>
</evidence>
<keyword evidence="1" id="KW-0472">Membrane</keyword>
<name>A0ABV8ZL89_9FLAO</name>
<dbReference type="Proteomes" id="UP001596003">
    <property type="component" value="Unassembled WGS sequence"/>
</dbReference>
<dbReference type="PANTHER" id="PTHR34980:SF2">
    <property type="entry name" value="INNER MEMBRANE PROTEIN YHAH-RELATED"/>
    <property type="match status" value="1"/>
</dbReference>
<dbReference type="RefSeq" id="WP_379801454.1">
    <property type="nucleotide sequence ID" value="NZ_JBHSFY010000025.1"/>
</dbReference>
<evidence type="ECO:0000313" key="3">
    <source>
        <dbReference type="Proteomes" id="UP001596003"/>
    </source>
</evidence>
<organism evidence="2 3">
    <name type="scientific">Flavobacterium chungangensis</name>
    <dbReference type="NCBI Taxonomy" id="2708132"/>
    <lineage>
        <taxon>Bacteria</taxon>
        <taxon>Pseudomonadati</taxon>
        <taxon>Bacteroidota</taxon>
        <taxon>Flavobacteriia</taxon>
        <taxon>Flavobacteriales</taxon>
        <taxon>Flavobacteriaceae</taxon>
        <taxon>Flavobacterium</taxon>
    </lineage>
</organism>
<dbReference type="InterPro" id="IPR008523">
    <property type="entry name" value="DUF805"/>
</dbReference>
<comment type="caution">
    <text evidence="2">The sequence shown here is derived from an EMBL/GenBank/DDBJ whole genome shotgun (WGS) entry which is preliminary data.</text>
</comment>
<dbReference type="Pfam" id="PF05656">
    <property type="entry name" value="DUF805"/>
    <property type="match status" value="1"/>
</dbReference>
<feature type="transmembrane region" description="Helical" evidence="1">
    <location>
        <begin position="54"/>
        <end position="74"/>
    </location>
</feature>
<sequence length="125" mass="14497">MLEMYKNIVLNNYANFNGRARRKEYWMFVLANVIISIPFKIVDKSFNWTYGAEAGISELIFNLLILLPTIGVAIRRMHDVDKSGWHILIPFYNLYLFCKEGTAGMNQYGADPKNQLEELDEIGKE</sequence>
<dbReference type="PANTHER" id="PTHR34980">
    <property type="entry name" value="INNER MEMBRANE PROTEIN-RELATED-RELATED"/>
    <property type="match status" value="1"/>
</dbReference>
<gene>
    <name evidence="2" type="ORF">ACFO3N_24500</name>
</gene>
<keyword evidence="1" id="KW-1133">Transmembrane helix</keyword>
<evidence type="ECO:0000313" key="2">
    <source>
        <dbReference type="EMBL" id="MFC4480251.1"/>
    </source>
</evidence>
<feature type="transmembrane region" description="Helical" evidence="1">
    <location>
        <begin position="25"/>
        <end position="42"/>
    </location>
</feature>
<accession>A0ABV8ZL89</accession>
<keyword evidence="3" id="KW-1185">Reference proteome</keyword>